<dbReference type="EMBL" id="JAERWK010000012">
    <property type="protein sequence ID" value="MBM9467732.1"/>
    <property type="molecule type" value="Genomic_DNA"/>
</dbReference>
<dbReference type="InterPro" id="IPR010428">
    <property type="entry name" value="Zincin_1"/>
</dbReference>
<dbReference type="Gene3D" id="3.30.2010.20">
    <property type="match status" value="1"/>
</dbReference>
<comment type="caution">
    <text evidence="2">The sequence shown here is derived from an EMBL/GenBank/DDBJ whole genome shotgun (WGS) entry which is preliminary data.</text>
</comment>
<dbReference type="CDD" id="cd12954">
    <property type="entry name" value="MMP_TTHA0227_like_1"/>
    <property type="match status" value="1"/>
</dbReference>
<name>A0A938YBT8_9ACTN</name>
<sequence length="163" mass="17442">MSIDHHSGPTGARGRARQGRRSRDRHGRGLRGALLPADLPGARTRAEQFDQLVLDAVAELERRWPTELGGFEFAVDEVPPVGADGDALPSDDVVADGPVPLARAVPAGVDSRGRPTKPRIVIYRRPLEVRSADPADLADLVVEVINEQVGSALGRDPEEPPDA</sequence>
<feature type="compositionally biased region" description="Basic residues" evidence="1">
    <location>
        <begin position="14"/>
        <end position="29"/>
    </location>
</feature>
<protein>
    <submittedName>
        <fullName evidence="2">Metallopeptidase family protein</fullName>
    </submittedName>
</protein>
<dbReference type="AlphaFoldDB" id="A0A938YBT8"/>
<reference evidence="2" key="1">
    <citation type="submission" date="2021-01" db="EMBL/GenBank/DDBJ databases">
        <title>YIM 132084 draft genome.</title>
        <authorList>
            <person name="An D."/>
        </authorList>
    </citation>
    <scope>NUCLEOTIDE SEQUENCE</scope>
    <source>
        <strain evidence="2">YIM 132084</strain>
    </source>
</reference>
<dbReference type="SUPFAM" id="SSF55486">
    <property type="entry name" value="Metalloproteases ('zincins'), catalytic domain"/>
    <property type="match status" value="1"/>
</dbReference>
<dbReference type="Pfam" id="PF06262">
    <property type="entry name" value="Zincin_1"/>
    <property type="match status" value="1"/>
</dbReference>
<proteinExistence type="predicted"/>
<keyword evidence="3" id="KW-1185">Reference proteome</keyword>
<gene>
    <name evidence="2" type="ORF">JL106_10615</name>
</gene>
<evidence type="ECO:0000256" key="1">
    <source>
        <dbReference type="SAM" id="MobiDB-lite"/>
    </source>
</evidence>
<evidence type="ECO:0000313" key="2">
    <source>
        <dbReference type="EMBL" id="MBM9467732.1"/>
    </source>
</evidence>
<accession>A0A938YBT8</accession>
<dbReference type="RefSeq" id="WP_205260672.1">
    <property type="nucleotide sequence ID" value="NZ_JAERWK010000012.1"/>
</dbReference>
<evidence type="ECO:0000313" key="3">
    <source>
        <dbReference type="Proteomes" id="UP000663792"/>
    </source>
</evidence>
<organism evidence="2 3">
    <name type="scientific">Nakamurella leprariae</name>
    <dbReference type="NCBI Taxonomy" id="2803911"/>
    <lineage>
        <taxon>Bacteria</taxon>
        <taxon>Bacillati</taxon>
        <taxon>Actinomycetota</taxon>
        <taxon>Actinomycetes</taxon>
        <taxon>Nakamurellales</taxon>
        <taxon>Nakamurellaceae</taxon>
        <taxon>Nakamurella</taxon>
    </lineage>
</organism>
<feature type="region of interest" description="Disordered" evidence="1">
    <location>
        <begin position="1"/>
        <end position="40"/>
    </location>
</feature>
<dbReference type="Proteomes" id="UP000663792">
    <property type="component" value="Unassembled WGS sequence"/>
</dbReference>
<dbReference type="InterPro" id="IPR038555">
    <property type="entry name" value="Zincin_1_sf"/>
</dbReference>